<gene>
    <name evidence="1" type="ordered locus">DR_0304</name>
</gene>
<name>Q9RXK8_DEIRA</name>
<accession>Q9RXK8</accession>
<dbReference type="Proteomes" id="UP000002524">
    <property type="component" value="Chromosome 1"/>
</dbReference>
<organism evidence="1 2">
    <name type="scientific">Deinococcus radiodurans (strain ATCC 13939 / DSM 20539 / JCM 16871 / CCUG 27074 / LMG 4051 / NBRC 15346 / NCIMB 9279 / VKM B-1422 / R1)</name>
    <dbReference type="NCBI Taxonomy" id="243230"/>
    <lineage>
        <taxon>Bacteria</taxon>
        <taxon>Thermotogati</taxon>
        <taxon>Deinococcota</taxon>
        <taxon>Deinococci</taxon>
        <taxon>Deinococcales</taxon>
        <taxon>Deinococcaceae</taxon>
        <taxon>Deinococcus</taxon>
    </lineage>
</organism>
<dbReference type="EMBL" id="AE000513">
    <property type="protein sequence ID" value="AAF09889.1"/>
    <property type="molecule type" value="Genomic_DNA"/>
</dbReference>
<sequence length="486" mass="52154">MTNGKRRAWPRCHFHEVITSGVKRKCSESARVADAEKRPWCNPFPEHAFQPCHDKREHRRVTSAAANNVGEQEQERGGEACTSAALSSLSRLLLTAERRRHHLAGFFEDLLQVLLAPEALAVDFVHVLGAAGPGGEPSVLGGDLEAADGRVVAGCAGQLGGDGVTRQRGRRDLFGREVRQDLFLLGVGGRVHPAVRRFAVAGGQVAQALGGRLARPGRHLGGEQTGNQTVLVGAPGAAVEPQETRARRLLTAEAEFTREQTLHEVFEAHRHLDEPPPQARCHPVNEGRTHQRFADPSTGLPAGAILEQVFDHDGEVVVGVHQAVFGHDAVAVGVGVVADGDVEIVLEAQQARHRVGAGAVHANLAVLVHRHEGEARVDLAVDDGQAEAIARLNRLPHRQAGPTERIDADAHARLPNHIQVDDLRQLLDVGRDEVEGQGRSQRVGEGNLFYIFQAAAHRSLARACTCPVTSVSAGPPEGGLYLKPPS</sequence>
<dbReference type="AlphaFoldDB" id="Q9RXK8"/>
<keyword evidence="2" id="KW-1185">Reference proteome</keyword>
<dbReference type="HOGENOM" id="CLU_561088_0_0_0"/>
<dbReference type="PIR" id="B75536">
    <property type="entry name" value="B75536"/>
</dbReference>
<protein>
    <submittedName>
        <fullName evidence="1">Uncharacterized protein</fullName>
    </submittedName>
</protein>
<reference evidence="1 2" key="1">
    <citation type="journal article" date="1999" name="Science">
        <title>Genome sequence of the radioresistant bacterium Deinococcus radiodurans R1.</title>
        <authorList>
            <person name="White O."/>
            <person name="Eisen J.A."/>
            <person name="Heidelberg J.F."/>
            <person name="Hickey E.K."/>
            <person name="Peterson J.D."/>
            <person name="Dodson R.J."/>
            <person name="Haft D.H."/>
            <person name="Gwinn M.L."/>
            <person name="Nelson W.C."/>
            <person name="Richardson D.L."/>
            <person name="Moffat K.S."/>
            <person name="Qin H."/>
            <person name="Jiang L."/>
            <person name="Pamphile W."/>
            <person name="Crosby M."/>
            <person name="Shen M."/>
            <person name="Vamathevan J.J."/>
            <person name="Lam P."/>
            <person name="McDonald L."/>
            <person name="Utterback T."/>
            <person name="Zalewski C."/>
            <person name="Makarova K.S."/>
            <person name="Aravind L."/>
            <person name="Daly M.J."/>
            <person name="Minton K.W."/>
            <person name="Fleischmann R.D."/>
            <person name="Ketchum K.A."/>
            <person name="Nelson K.E."/>
            <person name="Salzberg S."/>
            <person name="Smith H.O."/>
            <person name="Venter J.C."/>
            <person name="Fraser C.M."/>
        </authorList>
    </citation>
    <scope>NUCLEOTIDE SEQUENCE [LARGE SCALE GENOMIC DNA]</scope>
    <source>
        <strain evidence="2">ATCC 13939 / DSM 20539 / JCM 16871 / LMG 4051 / NBRC 15346 / NCIMB 9279 / R1 / VKM B-1422</strain>
    </source>
</reference>
<dbReference type="PaxDb" id="243230-DR_0304"/>
<dbReference type="InParanoid" id="Q9RXK8"/>
<dbReference type="EnsemblBacteria" id="AAF09889">
    <property type="protein sequence ID" value="AAF09889"/>
    <property type="gene ID" value="DR_0304"/>
</dbReference>
<proteinExistence type="predicted"/>
<dbReference type="KEGG" id="dra:DR_0304"/>
<evidence type="ECO:0000313" key="2">
    <source>
        <dbReference type="Proteomes" id="UP000002524"/>
    </source>
</evidence>
<evidence type="ECO:0000313" key="1">
    <source>
        <dbReference type="EMBL" id="AAF09889.1"/>
    </source>
</evidence>